<comment type="catalytic activity">
    <reaction evidence="7">
        <text>GTP + H2O = GDP + phosphate + H(+)</text>
        <dbReference type="Rhea" id="RHEA:19669"/>
        <dbReference type="ChEBI" id="CHEBI:15377"/>
        <dbReference type="ChEBI" id="CHEBI:15378"/>
        <dbReference type="ChEBI" id="CHEBI:37565"/>
        <dbReference type="ChEBI" id="CHEBI:43474"/>
        <dbReference type="ChEBI" id="CHEBI:58189"/>
    </reaction>
    <physiologicalReaction direction="left-to-right" evidence="7">
        <dbReference type="Rhea" id="RHEA:19670"/>
    </physiologicalReaction>
</comment>
<name>A0A226E2F8_FOLCA</name>
<evidence type="ECO:0000256" key="6">
    <source>
        <dbReference type="ARBA" id="ARBA00034320"/>
    </source>
</evidence>
<evidence type="ECO:0000256" key="7">
    <source>
        <dbReference type="ARBA" id="ARBA00049117"/>
    </source>
</evidence>
<dbReference type="Proteomes" id="UP000198287">
    <property type="component" value="Unassembled WGS sequence"/>
</dbReference>
<dbReference type="SUPFAM" id="SSF52540">
    <property type="entry name" value="P-loop containing nucleoside triphosphate hydrolases"/>
    <property type="match status" value="1"/>
</dbReference>
<evidence type="ECO:0000256" key="1">
    <source>
        <dbReference type="ARBA" id="ARBA00022741"/>
    </source>
</evidence>
<dbReference type="Pfam" id="PF07683">
    <property type="entry name" value="CobW_C"/>
    <property type="match status" value="1"/>
</dbReference>
<sequence>MTDDDEVPELVPLGGNPPVPVTILTGYLGAGKTTLLNYILHEQHDKKIAVILNEFAGESSGEKALSVGVGGALYEEWLELRNGCLCCSVKDNGVRAIEQLMQRRGKFDYILLETTGLADPGPIATLFWLDKELGADVYLDGIITVIDAKYGLQKLGEVPSSPSQVSAAVRQVGLADFILLNKTDLVPNEALTKVKSAIQAINSTAALHLTQFCKVDLSSILDLNAYEGINQQRLEKISSQSTPFFTHLDQTVGTLCLPLPTPWTRSELDSLLQSILWEEKSTSDPQQQEIWRLKGVVEIDGNDGTPEILMVQGVNETYDLTPLAANSCQNPVTNQLVLIGRNLNESSLTKRVKEIILKNQEAEIS</sequence>
<dbReference type="CDD" id="cd03112">
    <property type="entry name" value="CobW-like"/>
    <property type="match status" value="1"/>
</dbReference>
<evidence type="ECO:0000256" key="4">
    <source>
        <dbReference type="ARBA" id="ARBA00023134"/>
    </source>
</evidence>
<dbReference type="Gene3D" id="3.40.50.300">
    <property type="entry name" value="P-loop containing nucleotide triphosphate hydrolases"/>
    <property type="match status" value="1"/>
</dbReference>
<dbReference type="InterPro" id="IPR003495">
    <property type="entry name" value="CobW/HypB/UreG_nucleotide-bd"/>
</dbReference>
<reference evidence="10 11" key="1">
    <citation type="submission" date="2015-12" db="EMBL/GenBank/DDBJ databases">
        <title>The genome of Folsomia candida.</title>
        <authorList>
            <person name="Faddeeva A."/>
            <person name="Derks M.F."/>
            <person name="Anvar Y."/>
            <person name="Smit S."/>
            <person name="Van Straalen N."/>
            <person name="Roelofs D."/>
        </authorList>
    </citation>
    <scope>NUCLEOTIDE SEQUENCE [LARGE SCALE GENOMIC DNA]</scope>
    <source>
        <strain evidence="10 11">VU population</strain>
        <tissue evidence="10">Whole body</tissue>
    </source>
</reference>
<accession>A0A226E2F8</accession>
<dbReference type="OMA" id="GHSHMDP"/>
<comment type="similarity">
    <text evidence="6">Belongs to the SIMIBI class G3E GTPase family. ZNG1 subfamily.</text>
</comment>
<evidence type="ECO:0000256" key="3">
    <source>
        <dbReference type="ARBA" id="ARBA00022833"/>
    </source>
</evidence>
<keyword evidence="4" id="KW-0342">GTP-binding</keyword>
<evidence type="ECO:0000313" key="10">
    <source>
        <dbReference type="EMBL" id="OXA50666.1"/>
    </source>
</evidence>
<proteinExistence type="inferred from homology"/>
<feature type="domain" description="CobW C-terminal" evidence="9">
    <location>
        <begin position="254"/>
        <end position="354"/>
    </location>
</feature>
<dbReference type="EMBL" id="LNIX01000008">
    <property type="protein sequence ID" value="OXA50666.1"/>
    <property type="molecule type" value="Genomic_DNA"/>
</dbReference>
<dbReference type="InterPro" id="IPR011629">
    <property type="entry name" value="CobW-like_C"/>
</dbReference>
<keyword evidence="11" id="KW-1185">Reference proteome</keyword>
<dbReference type="InterPro" id="IPR036627">
    <property type="entry name" value="CobW-likC_sf"/>
</dbReference>
<keyword evidence="3" id="KW-0862">Zinc</keyword>
<dbReference type="GO" id="GO:0005525">
    <property type="term" value="F:GTP binding"/>
    <property type="evidence" value="ECO:0007669"/>
    <property type="project" value="UniProtKB-KW"/>
</dbReference>
<feature type="domain" description="CobW/HypB/UreG nucleotide-binding" evidence="8">
    <location>
        <begin position="20"/>
        <end position="206"/>
    </location>
</feature>
<evidence type="ECO:0000313" key="11">
    <source>
        <dbReference type="Proteomes" id="UP000198287"/>
    </source>
</evidence>
<dbReference type="GO" id="GO:0016787">
    <property type="term" value="F:hydrolase activity"/>
    <property type="evidence" value="ECO:0007669"/>
    <property type="project" value="UniProtKB-KW"/>
</dbReference>
<evidence type="ECO:0000256" key="5">
    <source>
        <dbReference type="ARBA" id="ARBA00023186"/>
    </source>
</evidence>
<keyword evidence="1" id="KW-0547">Nucleotide-binding</keyword>
<keyword evidence="2" id="KW-0378">Hydrolase</keyword>
<dbReference type="InterPro" id="IPR051316">
    <property type="entry name" value="Zinc-reg_GTPase_activator"/>
</dbReference>
<evidence type="ECO:0000259" key="9">
    <source>
        <dbReference type="Pfam" id="PF07683"/>
    </source>
</evidence>
<dbReference type="Pfam" id="PF02492">
    <property type="entry name" value="cobW"/>
    <property type="match status" value="1"/>
</dbReference>
<dbReference type="SUPFAM" id="SSF90002">
    <property type="entry name" value="Hypothetical protein YjiA, C-terminal domain"/>
    <property type="match status" value="1"/>
</dbReference>
<gene>
    <name evidence="10" type="ORF">Fcan01_14636</name>
</gene>
<dbReference type="AlphaFoldDB" id="A0A226E2F8"/>
<dbReference type="GO" id="GO:0005737">
    <property type="term" value="C:cytoplasm"/>
    <property type="evidence" value="ECO:0007669"/>
    <property type="project" value="TreeGrafter"/>
</dbReference>
<dbReference type="OrthoDB" id="258627at2759"/>
<dbReference type="STRING" id="158441.A0A226E2F8"/>
<dbReference type="Gene3D" id="3.30.1220.10">
    <property type="entry name" value="CobW-like, C-terminal domain"/>
    <property type="match status" value="1"/>
</dbReference>
<dbReference type="InterPro" id="IPR027417">
    <property type="entry name" value="P-loop_NTPase"/>
</dbReference>
<comment type="caution">
    <text evidence="10">The sequence shown here is derived from an EMBL/GenBank/DDBJ whole genome shotgun (WGS) entry which is preliminary data.</text>
</comment>
<organism evidence="10 11">
    <name type="scientific">Folsomia candida</name>
    <name type="common">Springtail</name>
    <dbReference type="NCBI Taxonomy" id="158441"/>
    <lineage>
        <taxon>Eukaryota</taxon>
        <taxon>Metazoa</taxon>
        <taxon>Ecdysozoa</taxon>
        <taxon>Arthropoda</taxon>
        <taxon>Hexapoda</taxon>
        <taxon>Collembola</taxon>
        <taxon>Entomobryomorpha</taxon>
        <taxon>Isotomoidea</taxon>
        <taxon>Isotomidae</taxon>
        <taxon>Proisotominae</taxon>
        <taxon>Folsomia</taxon>
    </lineage>
</organism>
<dbReference type="PANTHER" id="PTHR13748:SF31">
    <property type="entry name" value="ZINC-REGULATED GTPASE METALLOPROTEIN ACTIVATOR 1A-RELATED"/>
    <property type="match status" value="1"/>
</dbReference>
<dbReference type="PANTHER" id="PTHR13748">
    <property type="entry name" value="COBW-RELATED"/>
    <property type="match status" value="1"/>
</dbReference>
<evidence type="ECO:0000256" key="2">
    <source>
        <dbReference type="ARBA" id="ARBA00022801"/>
    </source>
</evidence>
<keyword evidence="5" id="KW-0143">Chaperone</keyword>
<evidence type="ECO:0000259" key="8">
    <source>
        <dbReference type="Pfam" id="PF02492"/>
    </source>
</evidence>
<protein>
    <submittedName>
        <fullName evidence="10">COBW domain-containing protein 2</fullName>
    </submittedName>
</protein>